<evidence type="ECO:0000313" key="3">
    <source>
        <dbReference type="Proteomes" id="UP000199228"/>
    </source>
</evidence>
<organism evidence="2 3">
    <name type="scientific">Eubacterium oxidoreducens</name>
    <dbReference type="NCBI Taxonomy" id="1732"/>
    <lineage>
        <taxon>Bacteria</taxon>
        <taxon>Bacillati</taxon>
        <taxon>Bacillota</taxon>
        <taxon>Clostridia</taxon>
        <taxon>Eubacteriales</taxon>
        <taxon>Eubacteriaceae</taxon>
        <taxon>Eubacterium</taxon>
    </lineage>
</organism>
<gene>
    <name evidence="2" type="ORF">SAMN02910417_01363</name>
</gene>
<evidence type="ECO:0000313" key="2">
    <source>
        <dbReference type="EMBL" id="SDB18333.1"/>
    </source>
</evidence>
<dbReference type="InterPro" id="IPR055259">
    <property type="entry name" value="YkvP/CgeB_Glyco_trans-like"/>
</dbReference>
<dbReference type="RefSeq" id="WP_090173557.1">
    <property type="nucleotide sequence ID" value="NZ_FMXR01000009.1"/>
</dbReference>
<dbReference type="OrthoDB" id="5756516at2"/>
<dbReference type="GO" id="GO:0016740">
    <property type="term" value="F:transferase activity"/>
    <property type="evidence" value="ECO:0007669"/>
    <property type="project" value="UniProtKB-KW"/>
</dbReference>
<keyword evidence="2" id="KW-0808">Transferase</keyword>
<proteinExistence type="predicted"/>
<accession>A0A1G6BCL0</accession>
<dbReference type="STRING" id="1732.SAMN02910417_01363"/>
<keyword evidence="3" id="KW-1185">Reference proteome</keyword>
<dbReference type="EMBL" id="FMXR01000009">
    <property type="protein sequence ID" value="SDB18333.1"/>
    <property type="molecule type" value="Genomic_DNA"/>
</dbReference>
<dbReference type="AlphaFoldDB" id="A0A1G6BCL0"/>
<dbReference type="Pfam" id="PF13524">
    <property type="entry name" value="Glyco_trans_1_2"/>
    <property type="match status" value="1"/>
</dbReference>
<sequence>MKKLVFMQGGVETLDYFSRQLATAFQRQGYPVFLFSLSDAAGQVKKLKKYLKTQESVLITFNFEGLEKEDGLYDRQSGYLWDEYKVDCYNIAVDHPYYYHDRLCDLPKRYHHISIDRNHRLYFQKYYSQYDGKYFLPLAGNDLKLGARPAKERKEAVLFAGNYTRLSFFEPYIQGINEEYAVFYRKMIEELLKHPKRTVEDVVWDACKREMGDFLDDEFKAAMHKTIFVDMYVRNYYRGEAIKALTREDVPVCVIGKGWEELEGVKKSCFTIMPQTDSVTCMKAMYDYRLCLNVLPWFKDGAHDRIFNSILNHTAILSDESKYLKEELKEGEGIFYYRLDYLEEMVKKAGELLQNPARLDEAVEVGNDKIKKVHTWEQRAYKLEKWMEENE</sequence>
<evidence type="ECO:0000259" key="1">
    <source>
        <dbReference type="Pfam" id="PF13524"/>
    </source>
</evidence>
<dbReference type="Proteomes" id="UP000199228">
    <property type="component" value="Unassembled WGS sequence"/>
</dbReference>
<name>A0A1G6BCL0_EUBOX</name>
<reference evidence="2 3" key="1">
    <citation type="submission" date="2016-10" db="EMBL/GenBank/DDBJ databases">
        <authorList>
            <person name="de Groot N.N."/>
        </authorList>
    </citation>
    <scope>NUCLEOTIDE SEQUENCE [LARGE SCALE GENOMIC DNA]</scope>
    <source>
        <strain evidence="2 3">DSM 3217</strain>
    </source>
</reference>
<protein>
    <submittedName>
        <fullName evidence="2">Glycosyl transferases group 1</fullName>
    </submittedName>
</protein>
<feature type="domain" description="Spore protein YkvP/CgeB glycosyl transferase-like" evidence="1">
    <location>
        <begin position="241"/>
        <end position="383"/>
    </location>
</feature>